<dbReference type="AlphaFoldDB" id="C4ZNM6"/>
<organism evidence="1 2">
    <name type="scientific">Thauera aminoaromatica</name>
    <dbReference type="NCBI Taxonomy" id="164330"/>
    <lineage>
        <taxon>Bacteria</taxon>
        <taxon>Pseudomonadati</taxon>
        <taxon>Pseudomonadota</taxon>
        <taxon>Betaproteobacteria</taxon>
        <taxon>Rhodocyclales</taxon>
        <taxon>Zoogloeaceae</taxon>
        <taxon>Thauera</taxon>
    </lineage>
</organism>
<dbReference type="STRING" id="85643.Tmz1t_1430"/>
<reference evidence="2" key="1">
    <citation type="submission" date="2009-05" db="EMBL/GenBank/DDBJ databases">
        <title>Complete sequence of chromosome of Thauera sp. MZ1T.</title>
        <authorList>
            <consortium name="US DOE Joint Genome Institute"/>
            <person name="Lucas S."/>
            <person name="Copeland A."/>
            <person name="Lapidus A."/>
            <person name="Glavina del Rio T."/>
            <person name="Dalin E."/>
            <person name="Tice H."/>
            <person name="Bruce D."/>
            <person name="Goodwin L."/>
            <person name="Pitluck S."/>
            <person name="Sims D."/>
            <person name="Brettin T."/>
            <person name="Detter J.C."/>
            <person name="Han C."/>
            <person name="Larimer F."/>
            <person name="Land M."/>
            <person name="Hauser L."/>
            <person name="Kyrpides N."/>
            <person name="Mikhailova N."/>
            <person name="Sayler G.S."/>
        </authorList>
    </citation>
    <scope>NUCLEOTIDE SEQUENCE [LARGE SCALE GENOMIC DNA]</scope>
    <source>
        <strain evidence="2">MZ1T</strain>
    </source>
</reference>
<accession>C4ZNM6</accession>
<dbReference type="Proteomes" id="UP000002186">
    <property type="component" value="Chromosome"/>
</dbReference>
<dbReference type="KEGG" id="tmz:Tmz1t_1430"/>
<evidence type="ECO:0000313" key="1">
    <source>
        <dbReference type="EMBL" id="ACK54189.1"/>
    </source>
</evidence>
<protein>
    <submittedName>
        <fullName evidence="1">Uncharacterized protein</fullName>
    </submittedName>
</protein>
<keyword evidence="2" id="KW-1185">Reference proteome</keyword>
<dbReference type="RefSeq" id="WP_012585010.1">
    <property type="nucleotide sequence ID" value="NC_011662.2"/>
</dbReference>
<dbReference type="HOGENOM" id="CLU_1110958_0_0_4"/>
<reference evidence="1 2" key="2">
    <citation type="journal article" date="2012" name="Stand. Genomic Sci.">
        <title>Complete genome sequence of Thauera aminoaromatica strain MZ1T.</title>
        <authorList>
            <person name="Jiang K."/>
            <person name="Sanseverino J."/>
            <person name="Chauhan A."/>
            <person name="Lucas S."/>
            <person name="Copeland A."/>
            <person name="Lapidus A."/>
            <person name="Del Rio T.G."/>
            <person name="Dalin E."/>
            <person name="Tice H."/>
            <person name="Bruce D."/>
            <person name="Goodwin L."/>
            <person name="Pitluck S."/>
            <person name="Sims D."/>
            <person name="Brettin T."/>
            <person name="Detter J.C."/>
            <person name="Han C."/>
            <person name="Chang Y.J."/>
            <person name="Larimer F."/>
            <person name="Land M."/>
            <person name="Hauser L."/>
            <person name="Kyrpides N.C."/>
            <person name="Mikhailova N."/>
            <person name="Moser S."/>
            <person name="Jegier P."/>
            <person name="Close D."/>
            <person name="Debruyn J.M."/>
            <person name="Wang Y."/>
            <person name="Layton A.C."/>
            <person name="Allen M.S."/>
            <person name="Sayler G.S."/>
        </authorList>
    </citation>
    <scope>NUCLEOTIDE SEQUENCE [LARGE SCALE GENOMIC DNA]</scope>
    <source>
        <strain evidence="1 2">MZ1T</strain>
    </source>
</reference>
<dbReference type="OrthoDB" id="8527971at2"/>
<name>C4ZNM6_THASP</name>
<proteinExistence type="predicted"/>
<dbReference type="EMBL" id="CP001281">
    <property type="protein sequence ID" value="ACK54189.1"/>
    <property type="molecule type" value="Genomic_DNA"/>
</dbReference>
<sequence length="250" mass="27460">MRRRFLHSAPERDLPAQHTYFEISDLRRFFDAGVIFATVWVRFIGKTSGGRYNEIRHQRNQGLMMDRIRNNETVEQRRRVLKGALGASTVLTLGYGGSAAAASIGCVKNTYIEETPPANGNQFSWTDPAAMTGVDEWAWSKVDVWECSGNVGGVPDTDFEGFSLDNGINWYRVPAVVGEAPTLIALATKKSSQSPAYPKTAWVLAYFDANGNFVGNYPAITMRTEQNTPLEGSCLASVNPNAKSGFTYGG</sequence>
<gene>
    <name evidence="1" type="ordered locus">Tmz1t_1430</name>
</gene>
<evidence type="ECO:0000313" key="2">
    <source>
        <dbReference type="Proteomes" id="UP000002186"/>
    </source>
</evidence>